<dbReference type="PANTHER" id="PTHR45947">
    <property type="entry name" value="SULFOQUINOVOSYL TRANSFERASE SQD2"/>
    <property type="match status" value="1"/>
</dbReference>
<evidence type="ECO:0000313" key="3">
    <source>
        <dbReference type="EMBL" id="TDQ10018.1"/>
    </source>
</evidence>
<sequence length="377" mass="42905">MEVLFVSHKFPPATGGMEKQSYELIMGMAKYCKVHLIVYDGQGSVLRFFGSLQKRIVNLCRENPGIEIIHFNDGLLAAFCLWHKGYPGLKRTVTLHGLDVVFPSKIYHRYILPRFSRFNKLIAVSQATAEKIIDLGIRRERVEVIKNGVDTHMQKPILKRENMDAGGKRILVMMGRPVIRKGISWFISQVLPFLEGNFLVLIIGPFDHKQSVTESLLSTLPKRIRNKIMLFLGYPSDQGTIRKLLKDPKYKDSIKHLGRLPLDEVQEILAASDVFLMPNIKVDGDMEGFGLVCLEAAVLGAVVFASDIDGIPDAIQHQKNGFLVASERPDVWGKKLNHLIENPGEYKKYSNDFSKYTVENYSWEKMVESYYQLFLSL</sequence>
<comment type="caution">
    <text evidence="3">The sequence shown here is derived from an EMBL/GenBank/DDBJ whole genome shotgun (WGS) entry which is preliminary data.</text>
</comment>
<gene>
    <name evidence="3" type="ORF">ATK78_2177</name>
</gene>
<dbReference type="Pfam" id="PF13439">
    <property type="entry name" value="Glyco_transf_4"/>
    <property type="match status" value="1"/>
</dbReference>
<dbReference type="AlphaFoldDB" id="A0A4R6SVU4"/>
<evidence type="ECO:0000313" key="4">
    <source>
        <dbReference type="Proteomes" id="UP000295620"/>
    </source>
</evidence>
<evidence type="ECO:0000259" key="1">
    <source>
        <dbReference type="Pfam" id="PF00534"/>
    </source>
</evidence>
<accession>A0A4R6SVU4</accession>
<reference evidence="3 4" key="1">
    <citation type="submission" date="2019-03" db="EMBL/GenBank/DDBJ databases">
        <title>Genomic Encyclopedia of Archaeal and Bacterial Type Strains, Phase II (KMG-II): from individual species to whole genera.</title>
        <authorList>
            <person name="Goeker M."/>
        </authorList>
    </citation>
    <scope>NUCLEOTIDE SEQUENCE [LARGE SCALE GENOMIC DNA]</scope>
    <source>
        <strain evidence="3 4">DSM 19035</strain>
    </source>
</reference>
<dbReference type="EMBL" id="SNYC01000004">
    <property type="protein sequence ID" value="TDQ10018.1"/>
    <property type="molecule type" value="Genomic_DNA"/>
</dbReference>
<dbReference type="Pfam" id="PF00534">
    <property type="entry name" value="Glycos_transf_1"/>
    <property type="match status" value="1"/>
</dbReference>
<protein>
    <submittedName>
        <fullName evidence="3">Glycosyltransferase involved in cell wall biosynthesis</fullName>
    </submittedName>
</protein>
<dbReference type="Gene3D" id="3.40.50.2000">
    <property type="entry name" value="Glycogen Phosphorylase B"/>
    <property type="match status" value="2"/>
</dbReference>
<dbReference type="InterPro" id="IPR050194">
    <property type="entry name" value="Glycosyltransferase_grp1"/>
</dbReference>
<keyword evidence="4" id="KW-1185">Reference proteome</keyword>
<proteinExistence type="predicted"/>
<dbReference type="InterPro" id="IPR028098">
    <property type="entry name" value="Glyco_trans_4-like_N"/>
</dbReference>
<dbReference type="OrthoDB" id="1116389at2"/>
<evidence type="ECO:0000259" key="2">
    <source>
        <dbReference type="Pfam" id="PF13439"/>
    </source>
</evidence>
<dbReference type="SUPFAM" id="SSF53756">
    <property type="entry name" value="UDP-Glycosyltransferase/glycogen phosphorylase"/>
    <property type="match status" value="1"/>
</dbReference>
<dbReference type="CDD" id="cd03801">
    <property type="entry name" value="GT4_PimA-like"/>
    <property type="match status" value="1"/>
</dbReference>
<dbReference type="GO" id="GO:0016757">
    <property type="term" value="F:glycosyltransferase activity"/>
    <property type="evidence" value="ECO:0007669"/>
    <property type="project" value="InterPro"/>
</dbReference>
<dbReference type="PANTHER" id="PTHR45947:SF3">
    <property type="entry name" value="SULFOQUINOVOSYL TRANSFERASE SQD2"/>
    <property type="match status" value="1"/>
</dbReference>
<feature type="domain" description="Glycosyltransferase subfamily 4-like N-terminal" evidence="2">
    <location>
        <begin position="47"/>
        <end position="151"/>
    </location>
</feature>
<organism evidence="3 4">
    <name type="scientific">Pedobacter metabolipauper</name>
    <dbReference type="NCBI Taxonomy" id="425513"/>
    <lineage>
        <taxon>Bacteria</taxon>
        <taxon>Pseudomonadati</taxon>
        <taxon>Bacteroidota</taxon>
        <taxon>Sphingobacteriia</taxon>
        <taxon>Sphingobacteriales</taxon>
        <taxon>Sphingobacteriaceae</taxon>
        <taxon>Pedobacter</taxon>
    </lineage>
</organism>
<name>A0A4R6SVU4_9SPHI</name>
<keyword evidence="3" id="KW-0808">Transferase</keyword>
<dbReference type="Proteomes" id="UP000295620">
    <property type="component" value="Unassembled WGS sequence"/>
</dbReference>
<feature type="domain" description="Glycosyl transferase family 1" evidence="1">
    <location>
        <begin position="186"/>
        <end position="352"/>
    </location>
</feature>
<dbReference type="RefSeq" id="WP_133576059.1">
    <property type="nucleotide sequence ID" value="NZ_SNYC01000004.1"/>
</dbReference>
<dbReference type="InterPro" id="IPR001296">
    <property type="entry name" value="Glyco_trans_1"/>
</dbReference>